<feature type="region of interest" description="Disordered" evidence="11">
    <location>
        <begin position="73"/>
        <end position="123"/>
    </location>
</feature>
<dbReference type="SUPFAM" id="SSF54928">
    <property type="entry name" value="RNA-binding domain, RBD"/>
    <property type="match status" value="1"/>
</dbReference>
<dbReference type="InterPro" id="IPR012677">
    <property type="entry name" value="Nucleotide-bd_a/b_plait_sf"/>
</dbReference>
<sequence length="197" mass="22498">MKRALYCLFSNYGPILEINAVKTTQSMRGQAFIVFREVSAASNALKDLNGLEVFDKPMVIQFAKTKSDVISKMDGSFVPRPQKKKPEEAEEKEGKKPRTKKRKADDDHRPQQRGSRTQAPPNKTLFVQNLPEDCTDQLLIGLFQQFPGFHEVRLVPAKKVAFVEFTTELQSTVAMSELQGYRITHDHPLQISFQKRM</sequence>
<comment type="subcellular location">
    <subcellularLocation>
        <location evidence="1">Nucleus</location>
    </subcellularLocation>
</comment>
<keyword evidence="9" id="KW-0687">Ribonucleoprotein</keyword>
<dbReference type="Pfam" id="PF00076">
    <property type="entry name" value="RRM_1"/>
    <property type="match status" value="2"/>
</dbReference>
<feature type="compositionally biased region" description="Polar residues" evidence="11">
    <location>
        <begin position="112"/>
        <end position="123"/>
    </location>
</feature>
<dbReference type="CDD" id="cd12247">
    <property type="entry name" value="RRM2_U1A_like"/>
    <property type="match status" value="1"/>
</dbReference>
<proteinExistence type="inferred from homology"/>
<protein>
    <recommendedName>
        <fullName evidence="12">RRM domain-containing protein</fullName>
    </recommendedName>
</protein>
<dbReference type="PROSITE" id="PS50102">
    <property type="entry name" value="RRM"/>
    <property type="match status" value="2"/>
</dbReference>
<dbReference type="GO" id="GO:0003723">
    <property type="term" value="F:RNA binding"/>
    <property type="evidence" value="ECO:0007669"/>
    <property type="project" value="UniProtKB-UniRule"/>
</dbReference>
<evidence type="ECO:0000256" key="1">
    <source>
        <dbReference type="ARBA" id="ARBA00004123"/>
    </source>
</evidence>
<feature type="domain" description="RRM" evidence="12">
    <location>
        <begin position="123"/>
        <end position="196"/>
    </location>
</feature>
<evidence type="ECO:0000256" key="6">
    <source>
        <dbReference type="ARBA" id="ARBA00022884"/>
    </source>
</evidence>
<dbReference type="GO" id="GO:0008380">
    <property type="term" value="P:RNA splicing"/>
    <property type="evidence" value="ECO:0007669"/>
    <property type="project" value="UniProtKB-KW"/>
</dbReference>
<dbReference type="PANTHER" id="PTHR10501">
    <property type="entry name" value="U1 SMALL NUCLEAR RIBONUCLEOPROTEIN A/U2 SMALL NUCLEAR RIBONUCLEOPROTEIN B"/>
    <property type="match status" value="1"/>
</dbReference>
<dbReference type="FunFam" id="3.30.70.330:FF:000029">
    <property type="entry name" value="U2 small nuclear ribonucleoprotein B"/>
    <property type="match status" value="1"/>
</dbReference>
<evidence type="ECO:0000256" key="3">
    <source>
        <dbReference type="ARBA" id="ARBA00022664"/>
    </source>
</evidence>
<keyword evidence="6 10" id="KW-0694">RNA-binding</keyword>
<evidence type="ECO:0000256" key="8">
    <source>
        <dbReference type="ARBA" id="ARBA00023242"/>
    </source>
</evidence>
<dbReference type="EMBL" id="GIBP01007610">
    <property type="protein sequence ID" value="NDV36579.1"/>
    <property type="molecule type" value="Transcribed_RNA"/>
</dbReference>
<dbReference type="Gene3D" id="3.30.70.330">
    <property type="match status" value="2"/>
</dbReference>
<keyword evidence="7" id="KW-0508">mRNA splicing</keyword>
<dbReference type="SMART" id="SM00360">
    <property type="entry name" value="RRM"/>
    <property type="match status" value="2"/>
</dbReference>
<evidence type="ECO:0000313" key="13">
    <source>
        <dbReference type="EMBL" id="NDV36579.1"/>
    </source>
</evidence>
<keyword evidence="8" id="KW-0539">Nucleus</keyword>
<evidence type="ECO:0000259" key="12">
    <source>
        <dbReference type="PROSITE" id="PS50102"/>
    </source>
</evidence>
<feature type="compositionally biased region" description="Basic and acidic residues" evidence="11">
    <location>
        <begin position="84"/>
        <end position="96"/>
    </location>
</feature>
<keyword evidence="4" id="KW-0747">Spliceosome</keyword>
<evidence type="ECO:0000256" key="5">
    <source>
        <dbReference type="ARBA" id="ARBA00022737"/>
    </source>
</evidence>
<dbReference type="GO" id="GO:0030532">
    <property type="term" value="C:small nuclear ribonucleoprotein complex"/>
    <property type="evidence" value="ECO:0007669"/>
    <property type="project" value="UniProtKB-ARBA"/>
</dbReference>
<evidence type="ECO:0000256" key="10">
    <source>
        <dbReference type="PROSITE-ProRule" id="PRU00176"/>
    </source>
</evidence>
<reference evidence="13" key="1">
    <citation type="journal article" date="2020" name="J. Eukaryot. Microbiol.">
        <title>De novo Sequencing, Assembly and Annotation of the Transcriptome for the Free-Living Testate Amoeba Arcella intermedia.</title>
        <authorList>
            <person name="Ribeiro G.M."/>
            <person name="Porfirio-Sousa A.L."/>
            <person name="Maurer-Alcala X.X."/>
            <person name="Katz L.A."/>
            <person name="Lahr D.J.G."/>
        </authorList>
    </citation>
    <scope>NUCLEOTIDE SEQUENCE</scope>
</reference>
<comment type="similarity">
    <text evidence="2">Belongs to the RRM U1 A/B'' family.</text>
</comment>
<keyword evidence="3" id="KW-0507">mRNA processing</keyword>
<name>A0A6B2LHK8_9EUKA</name>
<dbReference type="CDD" id="cd12246">
    <property type="entry name" value="RRM1_U1A_like"/>
    <property type="match status" value="1"/>
</dbReference>
<dbReference type="FunFam" id="3.30.70.330:FF:000039">
    <property type="entry name" value="U1 small nuclear ribonucleoprotein A"/>
    <property type="match status" value="1"/>
</dbReference>
<feature type="domain" description="RRM" evidence="12">
    <location>
        <begin position="1"/>
        <end position="65"/>
    </location>
</feature>
<accession>A0A6B2LHK8</accession>
<dbReference type="InterPro" id="IPR000504">
    <property type="entry name" value="RRM_dom"/>
</dbReference>
<evidence type="ECO:0000256" key="9">
    <source>
        <dbReference type="ARBA" id="ARBA00023274"/>
    </source>
</evidence>
<evidence type="ECO:0000256" key="2">
    <source>
        <dbReference type="ARBA" id="ARBA00007243"/>
    </source>
</evidence>
<dbReference type="InterPro" id="IPR035979">
    <property type="entry name" value="RBD_domain_sf"/>
</dbReference>
<evidence type="ECO:0000256" key="7">
    <source>
        <dbReference type="ARBA" id="ARBA00023187"/>
    </source>
</evidence>
<evidence type="ECO:0000256" key="4">
    <source>
        <dbReference type="ARBA" id="ARBA00022728"/>
    </source>
</evidence>
<evidence type="ECO:0000256" key="11">
    <source>
        <dbReference type="SAM" id="MobiDB-lite"/>
    </source>
</evidence>
<organism evidence="13">
    <name type="scientific">Arcella intermedia</name>
    <dbReference type="NCBI Taxonomy" id="1963864"/>
    <lineage>
        <taxon>Eukaryota</taxon>
        <taxon>Amoebozoa</taxon>
        <taxon>Tubulinea</taxon>
        <taxon>Elardia</taxon>
        <taxon>Arcellinida</taxon>
        <taxon>Sphaerothecina</taxon>
        <taxon>Arcellidae</taxon>
        <taxon>Arcella</taxon>
    </lineage>
</organism>
<dbReference type="GO" id="GO:0006397">
    <property type="term" value="P:mRNA processing"/>
    <property type="evidence" value="ECO:0007669"/>
    <property type="project" value="UniProtKB-KW"/>
</dbReference>
<keyword evidence="5" id="KW-0677">Repeat</keyword>
<dbReference type="AlphaFoldDB" id="A0A6B2LHK8"/>
<dbReference type="GO" id="GO:0005681">
    <property type="term" value="C:spliceosomal complex"/>
    <property type="evidence" value="ECO:0007669"/>
    <property type="project" value="UniProtKB-KW"/>
</dbReference>